<evidence type="ECO:0000256" key="2">
    <source>
        <dbReference type="SAM" id="MobiDB-lite"/>
    </source>
</evidence>
<dbReference type="PANTHER" id="PTHR14963">
    <property type="entry name" value="RHO GTPASE ACTIVATING PROTEIN 18,19-RELATED"/>
    <property type="match status" value="1"/>
</dbReference>
<dbReference type="AlphaFoldDB" id="A0A1S3KEL1"/>
<dbReference type="GO" id="GO:0005096">
    <property type="term" value="F:GTPase activator activity"/>
    <property type="evidence" value="ECO:0007669"/>
    <property type="project" value="UniProtKB-KW"/>
</dbReference>
<feature type="region of interest" description="Disordered" evidence="2">
    <location>
        <begin position="114"/>
        <end position="157"/>
    </location>
</feature>
<evidence type="ECO:0000256" key="1">
    <source>
        <dbReference type="ARBA" id="ARBA00022468"/>
    </source>
</evidence>
<dbReference type="GeneID" id="106181143"/>
<feature type="domain" description="Rho-GAP" evidence="3">
    <location>
        <begin position="473"/>
        <end position="671"/>
    </location>
</feature>
<sequence length="836" mass="94639">MTAVRSSREFDDYWNEFRDIEQSKAQDELTDEDASKTPDEGEQELAWLREAGFKGLATKYEEGNELEDHVLLQATQSLTRSQAAAVKKRVDTLNATLKKRQFNYADMRELFVEKGQQPSDQDGTQRHSKRTHVKKRSLKRGHQYSMTGEVEEAEGGALTQDHPGIETLSIQSRASPMHIITQQEEEPEEETGERLSRTVSDSEVKLNFKTDDSSDVTSDSSLNFSNDSVTEESEGMPNYVLVQDELGVTKIDDVGPEDKEKIRALAYIELTALFDIYNILFTPIKSKVKGQQPSDQDGTQRHSKRTHVKKRSLKRGHQYSMTGEVEEAEGGALTQDHPGIETLSIQSRASPMHIITQQEEEPEEETGERLSRTVSDSEVKLNFKTDDSSDVTSDSSLNFSNDSVTEESEGMPNYVLVQDELGVTKIDDVGPEDKEKIRALAYIELTALFDIYNILFTPIKSKVKIKEQGLFGVPLHTLQHEDRGQHVGVPLIFKQIISFLEKNALEMEGILRVPGSAARIRNLRQQIEDTFPSGEFSWNDVRPNDAAALLKQFLRELPEPLLTNQCTDAFAQVQAISDKKQQLQALNLLILLLPDVNRSTLKLLLQFLHHVIDHKQQNKMSLANVAMIMAPNLFLVQSHYKHKDLKELETQRAASMSNIVKMLIRYHHILWTVPSVMLMQVRHQYEMEQQKKTKDKSIMQLFGGKKDKSEVYKKISSEAEFKEGIIRVQAPGLTKNSTAVQLDENMTAGEIVAKFKRKTSYDVTPQRSSKGAVYAPPRGCANPMNVTFAMDNSYLYECGGNIGERRLDNNANMLALYKVNPNAEWIIKDIPVSRMQ</sequence>
<feature type="compositionally biased region" description="Basic and acidic residues" evidence="2">
    <location>
        <begin position="21"/>
        <end position="39"/>
    </location>
</feature>
<dbReference type="InterPro" id="IPR057323">
    <property type="entry name" value="RHG40/28/18_ubiquitin"/>
</dbReference>
<feature type="compositionally biased region" description="Basic residues" evidence="2">
    <location>
        <begin position="126"/>
        <end position="142"/>
    </location>
</feature>
<gene>
    <name evidence="5" type="primary">LOC106181143</name>
</gene>
<dbReference type="GO" id="GO:0030833">
    <property type="term" value="P:regulation of actin filament polymerization"/>
    <property type="evidence" value="ECO:0007669"/>
    <property type="project" value="TreeGrafter"/>
</dbReference>
<evidence type="ECO:0000313" key="5">
    <source>
        <dbReference type="RefSeq" id="XP_013420894.1"/>
    </source>
</evidence>
<dbReference type="PANTHER" id="PTHR14963:SF1">
    <property type="entry name" value="RHO GTPASE-ACTIVATING PROTEIN CONUNDRUM"/>
    <property type="match status" value="1"/>
</dbReference>
<protein>
    <submittedName>
        <fullName evidence="5">Rho GTPase-activating protein 18-like</fullName>
    </submittedName>
</protein>
<dbReference type="STRING" id="7574.A0A1S3KEL1"/>
<dbReference type="InParanoid" id="A0A1S3KEL1"/>
<reference evidence="5" key="1">
    <citation type="submission" date="2025-08" db="UniProtKB">
        <authorList>
            <consortium name="RefSeq"/>
        </authorList>
    </citation>
    <scope>IDENTIFICATION</scope>
    <source>
        <tissue evidence="5">Gonads</tissue>
    </source>
</reference>
<evidence type="ECO:0000313" key="4">
    <source>
        <dbReference type="Proteomes" id="UP000085678"/>
    </source>
</evidence>
<dbReference type="GO" id="GO:0051056">
    <property type="term" value="P:regulation of small GTPase mediated signal transduction"/>
    <property type="evidence" value="ECO:0007669"/>
    <property type="project" value="TreeGrafter"/>
</dbReference>
<dbReference type="PROSITE" id="PS50238">
    <property type="entry name" value="RHOGAP"/>
    <property type="match status" value="1"/>
</dbReference>
<feature type="compositionally biased region" description="Basic and acidic residues" evidence="2">
    <location>
        <begin position="192"/>
        <end position="212"/>
    </location>
</feature>
<dbReference type="InterPro" id="IPR000198">
    <property type="entry name" value="RhoGAP_dom"/>
</dbReference>
<dbReference type="KEGG" id="lak:106181143"/>
<organism evidence="4 5">
    <name type="scientific">Lingula anatina</name>
    <name type="common">Brachiopod</name>
    <name type="synonym">Lingula unguis</name>
    <dbReference type="NCBI Taxonomy" id="7574"/>
    <lineage>
        <taxon>Eukaryota</taxon>
        <taxon>Metazoa</taxon>
        <taxon>Spiralia</taxon>
        <taxon>Lophotrochozoa</taxon>
        <taxon>Brachiopoda</taxon>
        <taxon>Linguliformea</taxon>
        <taxon>Lingulata</taxon>
        <taxon>Lingulida</taxon>
        <taxon>Linguloidea</taxon>
        <taxon>Lingulidae</taxon>
        <taxon>Lingula</taxon>
    </lineage>
</organism>
<feature type="region of interest" description="Disordered" evidence="2">
    <location>
        <begin position="182"/>
        <end position="238"/>
    </location>
</feature>
<feature type="region of interest" description="Disordered" evidence="2">
    <location>
        <begin position="287"/>
        <end position="335"/>
    </location>
</feature>
<feature type="region of interest" description="Disordered" evidence="2">
    <location>
        <begin position="357"/>
        <end position="376"/>
    </location>
</feature>
<keyword evidence="4" id="KW-1185">Reference proteome</keyword>
<feature type="compositionally biased region" description="Basic and acidic residues" evidence="2">
    <location>
        <begin position="367"/>
        <end position="376"/>
    </location>
</feature>
<dbReference type="GO" id="GO:0005737">
    <property type="term" value="C:cytoplasm"/>
    <property type="evidence" value="ECO:0007669"/>
    <property type="project" value="TreeGrafter"/>
</dbReference>
<dbReference type="Gene3D" id="1.10.555.10">
    <property type="entry name" value="Rho GTPase activation protein"/>
    <property type="match status" value="1"/>
</dbReference>
<feature type="region of interest" description="Disordered" evidence="2">
    <location>
        <begin position="21"/>
        <end position="42"/>
    </location>
</feature>
<dbReference type="SUPFAM" id="SSF48350">
    <property type="entry name" value="GTPase activation domain, GAP"/>
    <property type="match status" value="1"/>
</dbReference>
<dbReference type="Pfam" id="PF00620">
    <property type="entry name" value="RhoGAP"/>
    <property type="match status" value="1"/>
</dbReference>
<dbReference type="RefSeq" id="XP_013420894.1">
    <property type="nucleotide sequence ID" value="XM_013565440.2"/>
</dbReference>
<name>A0A1S3KEL1_LINAN</name>
<evidence type="ECO:0000259" key="3">
    <source>
        <dbReference type="PROSITE" id="PS50238"/>
    </source>
</evidence>
<feature type="region of interest" description="Disordered" evidence="2">
    <location>
        <begin position="385"/>
        <end position="411"/>
    </location>
</feature>
<dbReference type="OrthoDB" id="27680at2759"/>
<feature type="compositionally biased region" description="Basic residues" evidence="2">
    <location>
        <begin position="301"/>
        <end position="317"/>
    </location>
</feature>
<keyword evidence="1" id="KW-0343">GTPase activation</keyword>
<proteinExistence type="predicted"/>
<dbReference type="SMART" id="SM00324">
    <property type="entry name" value="RhoGAP"/>
    <property type="match status" value="1"/>
</dbReference>
<accession>A0A1S3KEL1</accession>
<dbReference type="Pfam" id="PF25442">
    <property type="entry name" value="Ubiquitin_RHG40_C"/>
    <property type="match status" value="1"/>
</dbReference>
<dbReference type="FunCoup" id="A0A1S3KEL1">
    <property type="interactions" value="173"/>
</dbReference>
<dbReference type="GO" id="GO:0007165">
    <property type="term" value="P:signal transduction"/>
    <property type="evidence" value="ECO:0007669"/>
    <property type="project" value="InterPro"/>
</dbReference>
<dbReference type="Proteomes" id="UP000085678">
    <property type="component" value="Unplaced"/>
</dbReference>
<dbReference type="InterPro" id="IPR008936">
    <property type="entry name" value="Rho_GTPase_activation_prot"/>
</dbReference>